<keyword evidence="4" id="KW-0720">Serine protease</keyword>
<protein>
    <submittedName>
        <fullName evidence="9">Cathepsin G</fullName>
    </submittedName>
</protein>
<evidence type="ECO:0000256" key="7">
    <source>
        <dbReference type="SAM" id="SignalP"/>
    </source>
</evidence>
<name>A0A7J8IIE4_ROUAE</name>
<evidence type="ECO:0000313" key="10">
    <source>
        <dbReference type="Proteomes" id="UP000593571"/>
    </source>
</evidence>
<keyword evidence="10" id="KW-1185">Reference proteome</keyword>
<feature type="signal peptide" evidence="7">
    <location>
        <begin position="1"/>
        <end position="18"/>
    </location>
</feature>
<dbReference type="PANTHER" id="PTHR24271:SF13">
    <property type="entry name" value="CATHEPSIN G"/>
    <property type="match status" value="1"/>
</dbReference>
<evidence type="ECO:0000256" key="1">
    <source>
        <dbReference type="ARBA" id="ARBA00022670"/>
    </source>
</evidence>
<evidence type="ECO:0000256" key="3">
    <source>
        <dbReference type="ARBA" id="ARBA00022801"/>
    </source>
</evidence>
<dbReference type="EMBL" id="JACASE010000003">
    <property type="protein sequence ID" value="KAF6483879.1"/>
    <property type="molecule type" value="Genomic_DNA"/>
</dbReference>
<dbReference type="Pfam" id="PF00089">
    <property type="entry name" value="Trypsin"/>
    <property type="match status" value="1"/>
</dbReference>
<organism evidence="9 10">
    <name type="scientific">Rousettus aegyptiacus</name>
    <name type="common">Egyptian fruit bat</name>
    <name type="synonym">Pteropus aegyptiacus</name>
    <dbReference type="NCBI Taxonomy" id="9407"/>
    <lineage>
        <taxon>Eukaryota</taxon>
        <taxon>Metazoa</taxon>
        <taxon>Chordata</taxon>
        <taxon>Craniata</taxon>
        <taxon>Vertebrata</taxon>
        <taxon>Euteleostomi</taxon>
        <taxon>Mammalia</taxon>
        <taxon>Eutheria</taxon>
        <taxon>Laurasiatheria</taxon>
        <taxon>Chiroptera</taxon>
        <taxon>Yinpterochiroptera</taxon>
        <taxon>Pteropodoidea</taxon>
        <taxon>Pteropodidae</taxon>
        <taxon>Rousettinae</taxon>
        <taxon>Rousettus</taxon>
    </lineage>
</organism>
<feature type="domain" description="Peptidase S1" evidence="8">
    <location>
        <begin position="21"/>
        <end position="243"/>
    </location>
</feature>
<keyword evidence="1" id="KW-0645">Protease</keyword>
<dbReference type="InterPro" id="IPR001254">
    <property type="entry name" value="Trypsin_dom"/>
</dbReference>
<dbReference type="GO" id="GO:0004252">
    <property type="term" value="F:serine-type endopeptidase activity"/>
    <property type="evidence" value="ECO:0007669"/>
    <property type="project" value="InterPro"/>
</dbReference>
<evidence type="ECO:0000256" key="2">
    <source>
        <dbReference type="ARBA" id="ARBA00022729"/>
    </source>
</evidence>
<dbReference type="CDD" id="cd00190">
    <property type="entry name" value="Tryp_SPc"/>
    <property type="match status" value="1"/>
</dbReference>
<dbReference type="InterPro" id="IPR001314">
    <property type="entry name" value="Peptidase_S1A"/>
</dbReference>
<dbReference type="GO" id="GO:0006508">
    <property type="term" value="P:proteolysis"/>
    <property type="evidence" value="ECO:0007669"/>
    <property type="project" value="UniProtKB-KW"/>
</dbReference>
<evidence type="ECO:0000256" key="4">
    <source>
        <dbReference type="ARBA" id="ARBA00022825"/>
    </source>
</evidence>
<dbReference type="PRINTS" id="PR00722">
    <property type="entry name" value="CHYMOTRYPSIN"/>
</dbReference>
<comment type="caution">
    <text evidence="9">The sequence shown here is derived from an EMBL/GenBank/DDBJ whole genome shotgun (WGS) entry which is preliminary data.</text>
</comment>
<proteinExistence type="predicted"/>
<dbReference type="PANTHER" id="PTHR24271">
    <property type="entry name" value="KALLIKREIN-RELATED"/>
    <property type="match status" value="1"/>
</dbReference>
<evidence type="ECO:0000313" key="9">
    <source>
        <dbReference type="EMBL" id="KAF6483879.1"/>
    </source>
</evidence>
<dbReference type="AlphaFoldDB" id="A0A7J8IIE4"/>
<gene>
    <name evidence="9" type="ORF">HJG63_003485</name>
</gene>
<accession>A0A7J8IIE4</accession>
<dbReference type="Gene3D" id="2.40.10.10">
    <property type="entry name" value="Trypsin-like serine proteases"/>
    <property type="match status" value="2"/>
</dbReference>
<dbReference type="PROSITE" id="PS50240">
    <property type="entry name" value="TRYPSIN_DOM"/>
    <property type="match status" value="1"/>
</dbReference>
<keyword evidence="3" id="KW-0378">Hydrolase</keyword>
<dbReference type="Proteomes" id="UP000593571">
    <property type="component" value="Unassembled WGS sequence"/>
</dbReference>
<sequence>MQLLLLLVAFLLPHRAGAGEIIGGQEARPHSHPYMAYILTQTQAGRSYCGGFLVREDFVMTAAHCKGSRMRVILGAHNIRREERTQQRLFVLRAIQHPGFNEQNNLNDIMLLQLENNARQNQFVRPVALPRTQARLNPGALCTVAGWGLVGLHRRTHRLQDVRLRVERDEECIERFGAYNGQREICVGDRSERKITFLGDAGGPLVCNDVAQGVVSHGRSNGTPPAVFTRVARFLPWINNTMAQFKQQEAN</sequence>
<reference evidence="9 10" key="1">
    <citation type="journal article" date="2020" name="Nature">
        <title>Six reference-quality genomes reveal evolution of bat adaptations.</title>
        <authorList>
            <person name="Jebb D."/>
            <person name="Huang Z."/>
            <person name="Pippel M."/>
            <person name="Hughes G.M."/>
            <person name="Lavrichenko K."/>
            <person name="Devanna P."/>
            <person name="Winkler S."/>
            <person name="Jermiin L.S."/>
            <person name="Skirmuntt E.C."/>
            <person name="Katzourakis A."/>
            <person name="Burkitt-Gray L."/>
            <person name="Ray D.A."/>
            <person name="Sullivan K.A.M."/>
            <person name="Roscito J.G."/>
            <person name="Kirilenko B.M."/>
            <person name="Davalos L.M."/>
            <person name="Corthals A.P."/>
            <person name="Power M.L."/>
            <person name="Jones G."/>
            <person name="Ransome R.D."/>
            <person name="Dechmann D.K.N."/>
            <person name="Locatelli A.G."/>
            <person name="Puechmaille S.J."/>
            <person name="Fedrigo O."/>
            <person name="Jarvis E.D."/>
            <person name="Hiller M."/>
            <person name="Vernes S.C."/>
            <person name="Myers E.W."/>
            <person name="Teeling E.C."/>
        </authorList>
    </citation>
    <scope>NUCLEOTIDE SEQUENCE [LARGE SCALE GENOMIC DNA]</scope>
    <source>
        <strain evidence="9">MRouAeg1</strain>
        <tissue evidence="9">Muscle</tissue>
    </source>
</reference>
<evidence type="ECO:0000256" key="5">
    <source>
        <dbReference type="ARBA" id="ARBA00023145"/>
    </source>
</evidence>
<evidence type="ECO:0000256" key="6">
    <source>
        <dbReference type="ARBA" id="ARBA00023157"/>
    </source>
</evidence>
<keyword evidence="2 7" id="KW-0732">Signal</keyword>
<dbReference type="SMART" id="SM00020">
    <property type="entry name" value="Tryp_SPc"/>
    <property type="match status" value="1"/>
</dbReference>
<keyword evidence="6" id="KW-1015">Disulfide bond</keyword>
<keyword evidence="5" id="KW-0865">Zymogen</keyword>
<dbReference type="InterPro" id="IPR018114">
    <property type="entry name" value="TRYPSIN_HIS"/>
</dbReference>
<evidence type="ECO:0000259" key="8">
    <source>
        <dbReference type="PROSITE" id="PS50240"/>
    </source>
</evidence>
<dbReference type="SUPFAM" id="SSF50494">
    <property type="entry name" value="Trypsin-like serine proteases"/>
    <property type="match status" value="1"/>
</dbReference>
<feature type="chain" id="PRO_5029754365" evidence="7">
    <location>
        <begin position="19"/>
        <end position="251"/>
    </location>
</feature>
<dbReference type="PROSITE" id="PS00134">
    <property type="entry name" value="TRYPSIN_HIS"/>
    <property type="match status" value="1"/>
</dbReference>
<dbReference type="FunFam" id="2.40.10.10:FF:000014">
    <property type="entry name" value="Complement factor D"/>
    <property type="match status" value="1"/>
</dbReference>
<dbReference type="InterPro" id="IPR043504">
    <property type="entry name" value="Peptidase_S1_PA_chymotrypsin"/>
</dbReference>
<dbReference type="InterPro" id="IPR009003">
    <property type="entry name" value="Peptidase_S1_PA"/>
</dbReference>
<dbReference type="GO" id="GO:0005737">
    <property type="term" value="C:cytoplasm"/>
    <property type="evidence" value="ECO:0007669"/>
    <property type="project" value="TreeGrafter"/>
</dbReference>